<feature type="region of interest" description="Disordered" evidence="1">
    <location>
        <begin position="423"/>
        <end position="459"/>
    </location>
</feature>
<accession>Q23Q18</accession>
<dbReference type="KEGG" id="tet:TTHERM_00460660"/>
<feature type="region of interest" description="Disordered" evidence="1">
    <location>
        <begin position="548"/>
        <end position="569"/>
    </location>
</feature>
<sequence>MSQNGNNKQQQVREETPVIVAQKEIKEKWLSEISESIKDEERKFIFNLCFQIMRQRQNLEILQKNPSGDQRSQDLIKNNINEIQNVSLSKSLDDQQRSSYQIMKQIVNDYVVLEDEKYKIQKFRRNYLLRNAKQIGESIQIQPTTQGKAPQILQIHDYILWPQKNSIIQSEAVESAVLDKNIIEFNKTSILKWEEKTSKYRIVLIPQNLKKNFNQNGEFDQLTAKQNIELIYMIYFKSFYKLQKIMNYALITSRQDSIDQQTYVFNKCAKLFNRSLINAFLQKLNQYAEDLAIKKRNQQIDKFLDLPTVISQEDFSQTPLSKKKMESSLDQVVKGSQNELKEESPSKDKKSLELQQIPEEKESDQNFKSESQNQQMSRHLQSSSFSKKSSIILHKVENSDIDQRVQQDLESKQDNQGEIKRNQILSNKQRQQPQNSNESFQGDGSDKYQTLTFPNSPTIKIMTSNNENISSQKVLTDNQTQQTQAALATIQGMQREFEQSQKFNLDAPKQKLDDSGPITKQIFQQQKGYDEQQIANNLINQDSNSINQHSQKGIVAQTSSELKKSENSPKEKYLKVNDIINNKVQQDGLQENREQINQLMSQSQKFKVQQKLNLQDHKRSSQEKIGLKSRQGEYQSQQEFHSPIKQGNSSPNNFQYEMYFNKEFGQSGFLDYDSPLQNEESLYEKIINSKEKRTLANPNNQKGFDTPAKQINQQGQKKMIEMKSQVESYMQDPMVKQFIENENLQEHMKVSSEKLPVQLQQNSQNQEKQYCITKIMIYWYEEEAFDDFYNEVKDLVIGNNVVPLQELTYKFSNKKEINKSENVWQLDSRIQFSLDDIQAQAVPKKRMSGSGLGISQEIQNNQSFSTQKLFDASWKVAIRNERGIGIVNGELKIGETLLSCSEYGREQFLILKSPFASLSQSLFAILHLIIEVQATEKQKNPSQQQEQAFDKQENKPQQQELTQNKNSPNNLKNQQVYTTSFLKNSIQRIRNEENFMYYLITNKKVIIPKRCVWIKFINDPEINKIRQFYQLLQTDIEYKEVLKKCQKKLEDFNLRRIQKIIDWQGKMQAELLMLNVRKNIFDTLMLKSDKKAINSYIAQKGIPNEYRFCIYSSILDLHQQLVNTKQLLEELFKKPCTNVIQYLIYESKNYCNSLVVSASSFIYKKFPYEPVKSQAIFDLYQAYLMYSYITNDKPNQMLISPSINLLINIYENFFEEEQQTLAQNFQIQSQNPKLQQMKVSIPPNLSQNQQFRIACQQFQQQQFFVFASLMNLLKDVDFNFIFFSLMNRLSQSYANLNIDNQIPSLKDLIFQGCYSFFSNILVGELWNRIIDSVFIELIAIQKLEINFFLFCISKTIFSIYIDYHIEESIQLNQEFAIGECFDELIYDFYSVYLNTKRFFEVFCNTIKTDILIYQQITAQYSDYMTKIKLINSQSVYRQNYTYNNSNEFQIEENNLKEQFNLELVKLKDCEEYADKQISDQRQVDLFIYLNDIAPHILQNSVLIVTYEGIKQQKFIPYQSENGKKLKLSFKTKIPFLKTNSLYNEIEGREQIKFELIIQVSYQDIFFTGFIEWDPVNLFYNKTLVYLNQKNNMDIEKTLLLSIYLEPTQQQPNQPLIRNTVQNKYYDQNFIRNDVNTMGQCPIFMNEGVSLIMHKFDYRSLLITNISTTIDPLRFSVNNIIQKSQNISSKYPINSNLIKYSKEAINDWYAKISFLIANNSELSIDEKLQLLYLALKSAFGFEVSIKNVLLLFKEIARIQGFILSFESLIERISQIIGKRLKNSIVVSIQFIDENGNKQQFIANNQHQNYLLDTNVQILEKEYEEVISQTLDEGIHLVDIRTIISQVHQNLLLKNSITYLSPTNIIHNYHLQVMVDGCKNNYFIDSNGMIVITKSVQEQQILITKIPIFKNLSVSQSMFLGIMHQSPFMLSYFCKFPKLNYFTRQIPLALKFHFFDLKSQQLFSTEPIQKYTLVDSIGLIIEDLLSQDILPKHYSFATYSCLTADRQMLFLNDNLINQIDVQRIKELQDNNLLITLNVYIGQEPQYKLPYSEIEKCKILKNNYSRLDSVNINNSEDSYLQFQAAIFTKQGIDFQKIYKLPINDLYQFSDKKSRISEQNIYII</sequence>
<organism evidence="2 3">
    <name type="scientific">Tetrahymena thermophila (strain SB210)</name>
    <dbReference type="NCBI Taxonomy" id="312017"/>
    <lineage>
        <taxon>Eukaryota</taxon>
        <taxon>Sar</taxon>
        <taxon>Alveolata</taxon>
        <taxon>Ciliophora</taxon>
        <taxon>Intramacronucleata</taxon>
        <taxon>Oligohymenophorea</taxon>
        <taxon>Hymenostomatida</taxon>
        <taxon>Tetrahymenina</taxon>
        <taxon>Tetrahymenidae</taxon>
        <taxon>Tetrahymena</taxon>
    </lineage>
</organism>
<dbReference type="GeneID" id="7825701"/>
<reference evidence="3" key="1">
    <citation type="journal article" date="2006" name="PLoS Biol.">
        <title>Macronuclear genome sequence of the ciliate Tetrahymena thermophila, a model eukaryote.</title>
        <authorList>
            <person name="Eisen J.A."/>
            <person name="Coyne R.S."/>
            <person name="Wu M."/>
            <person name="Wu D."/>
            <person name="Thiagarajan M."/>
            <person name="Wortman J.R."/>
            <person name="Badger J.H."/>
            <person name="Ren Q."/>
            <person name="Amedeo P."/>
            <person name="Jones K.M."/>
            <person name="Tallon L.J."/>
            <person name="Delcher A.L."/>
            <person name="Salzberg S.L."/>
            <person name="Silva J.C."/>
            <person name="Haas B.J."/>
            <person name="Majoros W.H."/>
            <person name="Farzad M."/>
            <person name="Carlton J.M."/>
            <person name="Smith R.K. Jr."/>
            <person name="Garg J."/>
            <person name="Pearlman R.E."/>
            <person name="Karrer K.M."/>
            <person name="Sun L."/>
            <person name="Manning G."/>
            <person name="Elde N.C."/>
            <person name="Turkewitz A.P."/>
            <person name="Asai D.J."/>
            <person name="Wilkes D.E."/>
            <person name="Wang Y."/>
            <person name="Cai H."/>
            <person name="Collins K."/>
            <person name="Stewart B.A."/>
            <person name="Lee S.R."/>
            <person name="Wilamowska K."/>
            <person name="Weinberg Z."/>
            <person name="Ruzzo W.L."/>
            <person name="Wloga D."/>
            <person name="Gaertig J."/>
            <person name="Frankel J."/>
            <person name="Tsao C.-C."/>
            <person name="Gorovsky M.A."/>
            <person name="Keeling P.J."/>
            <person name="Waller R.F."/>
            <person name="Patron N.J."/>
            <person name="Cherry J.M."/>
            <person name="Stover N.A."/>
            <person name="Krieger C.J."/>
            <person name="del Toro C."/>
            <person name="Ryder H.F."/>
            <person name="Williamson S.C."/>
            <person name="Barbeau R.A."/>
            <person name="Hamilton E.P."/>
            <person name="Orias E."/>
        </authorList>
    </citation>
    <scope>NUCLEOTIDE SEQUENCE [LARGE SCALE GENOMIC DNA]</scope>
    <source>
        <strain evidence="3">SB210</strain>
    </source>
</reference>
<dbReference type="EMBL" id="GG662650">
    <property type="protein sequence ID" value="EAR98517.2"/>
    <property type="molecule type" value="Genomic_DNA"/>
</dbReference>
<dbReference type="HOGENOM" id="CLU_234192_0_0_1"/>
<feature type="compositionally biased region" description="Polar residues" evidence="1">
    <location>
        <begin position="955"/>
        <end position="971"/>
    </location>
</feature>
<feature type="compositionally biased region" description="Polar residues" evidence="1">
    <location>
        <begin position="368"/>
        <end position="381"/>
    </location>
</feature>
<gene>
    <name evidence="2" type="ORF">TTHERM_00460660</name>
</gene>
<feature type="region of interest" description="Disordered" evidence="1">
    <location>
        <begin position="335"/>
        <end position="386"/>
    </location>
</feature>
<evidence type="ECO:0000313" key="2">
    <source>
        <dbReference type="EMBL" id="EAR98517.2"/>
    </source>
</evidence>
<keyword evidence="3" id="KW-1185">Reference proteome</keyword>
<feature type="compositionally biased region" description="Polar residues" evidence="1">
    <location>
        <begin position="632"/>
        <end position="649"/>
    </location>
</feature>
<evidence type="ECO:0000313" key="3">
    <source>
        <dbReference type="Proteomes" id="UP000009168"/>
    </source>
</evidence>
<feature type="compositionally biased region" description="Basic and acidic residues" evidence="1">
    <location>
        <begin position="339"/>
        <end position="367"/>
    </location>
</feature>
<name>Q23Q18_TETTS</name>
<evidence type="ECO:0000256" key="1">
    <source>
        <dbReference type="SAM" id="MobiDB-lite"/>
    </source>
</evidence>
<dbReference type="STRING" id="312017.Q23Q18"/>
<dbReference type="Proteomes" id="UP000009168">
    <property type="component" value="Unassembled WGS sequence"/>
</dbReference>
<protein>
    <submittedName>
        <fullName evidence="2">Uncharacterized protein</fullName>
    </submittedName>
</protein>
<feature type="compositionally biased region" description="Basic and acidic residues" evidence="1">
    <location>
        <begin position="614"/>
        <end position="626"/>
    </location>
</feature>
<feature type="region of interest" description="Disordered" evidence="1">
    <location>
        <begin position="940"/>
        <end position="971"/>
    </location>
</feature>
<feature type="region of interest" description="Disordered" evidence="1">
    <location>
        <begin position="612"/>
        <end position="649"/>
    </location>
</feature>
<dbReference type="RefSeq" id="XP_001018762.2">
    <property type="nucleotide sequence ID" value="XM_001018762.2"/>
</dbReference>
<proteinExistence type="predicted"/>
<feature type="compositionally biased region" description="Polar residues" evidence="1">
    <location>
        <begin position="548"/>
        <end position="560"/>
    </location>
</feature>
<dbReference type="InParanoid" id="Q23Q18"/>